<dbReference type="Gene3D" id="2.60.420.10">
    <property type="entry name" value="Maltose phosphorylase, domain 3"/>
    <property type="match status" value="1"/>
</dbReference>
<dbReference type="EMBL" id="VMBG01000001">
    <property type="protein sequence ID" value="TSJ78523.1"/>
    <property type="molecule type" value="Genomic_DNA"/>
</dbReference>
<evidence type="ECO:0000313" key="2">
    <source>
        <dbReference type="EMBL" id="TSJ78523.1"/>
    </source>
</evidence>
<evidence type="ECO:0000313" key="3">
    <source>
        <dbReference type="Proteomes" id="UP000315648"/>
    </source>
</evidence>
<reference evidence="2 3" key="1">
    <citation type="submission" date="2019-07" db="EMBL/GenBank/DDBJ databases">
        <title>Description of 53C-WASEF.</title>
        <authorList>
            <person name="Pitt A."/>
            <person name="Hahn M.W."/>
        </authorList>
    </citation>
    <scope>NUCLEOTIDE SEQUENCE [LARGE SCALE GENOMIC DNA]</scope>
    <source>
        <strain evidence="2 3">53C-WASEF</strain>
    </source>
</reference>
<dbReference type="InterPro" id="IPR008979">
    <property type="entry name" value="Galactose-bd-like_sf"/>
</dbReference>
<evidence type="ECO:0000259" key="1">
    <source>
        <dbReference type="Pfam" id="PF17389"/>
    </source>
</evidence>
<dbReference type="Gene3D" id="2.60.120.260">
    <property type="entry name" value="Galactose-binding domain-like"/>
    <property type="match status" value="2"/>
</dbReference>
<dbReference type="PANTHER" id="PTHR34987">
    <property type="entry name" value="C, PUTATIVE (AFU_ORTHOLOGUE AFUA_3G02880)-RELATED"/>
    <property type="match status" value="1"/>
</dbReference>
<dbReference type="Pfam" id="PF17389">
    <property type="entry name" value="Bac_rhamnosid6H"/>
    <property type="match status" value="1"/>
</dbReference>
<dbReference type="InterPro" id="IPR035396">
    <property type="entry name" value="Bac_rhamnosid6H"/>
</dbReference>
<dbReference type="SUPFAM" id="SSF48208">
    <property type="entry name" value="Six-hairpin glycosidases"/>
    <property type="match status" value="1"/>
</dbReference>
<comment type="caution">
    <text evidence="2">The sequence shown here is derived from an EMBL/GenBank/DDBJ whole genome shotgun (WGS) entry which is preliminary data.</text>
</comment>
<gene>
    <name evidence="2" type="ORF">FPL22_04280</name>
</gene>
<keyword evidence="3" id="KW-1185">Reference proteome</keyword>
<dbReference type="Gene3D" id="1.50.10.10">
    <property type="match status" value="1"/>
</dbReference>
<name>A0A556QPF0_9BACT</name>
<dbReference type="PANTHER" id="PTHR34987:SF4">
    <property type="entry name" value="ALPHA-L-RHAMNOSIDASE C-TERMINAL DOMAIN-CONTAINING PROTEIN"/>
    <property type="match status" value="1"/>
</dbReference>
<dbReference type="RefSeq" id="WP_144228864.1">
    <property type="nucleotide sequence ID" value="NZ_CBCRVV010000022.1"/>
</dbReference>
<proteinExistence type="predicted"/>
<dbReference type="Proteomes" id="UP000315648">
    <property type="component" value="Unassembled WGS sequence"/>
</dbReference>
<organism evidence="2 3">
    <name type="scientific">Rariglobus hedericola</name>
    <dbReference type="NCBI Taxonomy" id="2597822"/>
    <lineage>
        <taxon>Bacteria</taxon>
        <taxon>Pseudomonadati</taxon>
        <taxon>Verrucomicrobiota</taxon>
        <taxon>Opitutia</taxon>
        <taxon>Opitutales</taxon>
        <taxon>Opitutaceae</taxon>
        <taxon>Rariglobus</taxon>
    </lineage>
</organism>
<dbReference type="AlphaFoldDB" id="A0A556QPF0"/>
<dbReference type="InterPro" id="IPR012341">
    <property type="entry name" value="6hp_glycosidase-like_sf"/>
</dbReference>
<feature type="domain" description="Alpha-L-rhamnosidase six-hairpin glycosidase" evidence="1">
    <location>
        <begin position="518"/>
        <end position="849"/>
    </location>
</feature>
<dbReference type="SUPFAM" id="SSF49785">
    <property type="entry name" value="Galactose-binding domain-like"/>
    <property type="match status" value="1"/>
</dbReference>
<dbReference type="InterPro" id="IPR008928">
    <property type="entry name" value="6-hairpin_glycosidase_sf"/>
</dbReference>
<dbReference type="GO" id="GO:0005975">
    <property type="term" value="P:carbohydrate metabolic process"/>
    <property type="evidence" value="ECO:0007669"/>
    <property type="project" value="InterPro"/>
</dbReference>
<dbReference type="OrthoDB" id="9761045at2"/>
<sequence length="926" mass="103118">MSKFLEYPAALRTASPFSQAAYCWVANFPPGRNQFVSFERRFRISTRGAATLHLFADTRYRLFINERFVAYGPGRFITTHPEFDTYALGDYLQPGENLIRVEVNYYGCPSFQTMPDGLPGFIADGGTADGQETFETPGEWLSRIHRAWSSDAPHFSFAQNPSEICDTRVLAAELSNEELLPVVPLGPASTPWGKLVPRSAPYPDYMLRRPKNLLVAGPLMQTERWGLQLLHPAFSRKDRSTHPRYVAFITWIHSYEEQIATMDCFWSELFLNGQPLELREPGMLGNHREATLSLRKGWNFLAGNVELLTSHWPLLLGFPSCAQISLHAKPDLSCDEAFGLSPILTARFVASCPSGPGAFRAIPGWSNARNDLLSVTPARLVAWDQPAPSAVQRDIPIGRFAEVASITARAAVWSFDFALEYYGHALIEVEAPAGTILDIAYDDWRRVDGCVNLYHSNPYTDTTDRFILRGGRQQVEVLNPRGGIFLQVILRAPVTTGATHLAVHNVGIRRRTTINTLAGDFRCGHEVLDWTWRTSIQTLQASTDEAYADCPWRERGSYIGDTLVNLHLHRLVSADLSVARRTLSLFGNTQRPDGLVMSCAPSWLDHDHGDFSLIWVQAVRDFWALTGDLAFAATQWPVIERILNSPAWKPDADNLWSATDRHIFMDWGALHSERVGPANTYLNIMRVAAHRAAAELAGVLNLPSAVLRHGREAAAVSRTLSLRLWDDKEGSFFASRGATTPAIHANVMALRHGIGPADRILAYLEPKLRANFTVGCGSAHHNGFVELYFFHYLLPALALHSRYDLAESLIEETYGFLKSLGYQTLVECFHRASQRKGSCCHSWSGSPAVYASTFILGLRQTQPGKPDAFTLDPVSSAHHSAQGVLPHTRGSIRLRWERRGDRIHARATLPPGVTLAPAAHVDLTID</sequence>
<accession>A0A556QPF0</accession>
<protein>
    <submittedName>
        <fullName evidence="2">Bacterial alpha-L-rhamnosidase</fullName>
    </submittedName>
</protein>